<name>A0ABD3IUB0_EUCGL</name>
<dbReference type="PANTHER" id="PTHR46592:SF14">
    <property type="entry name" value="RING-TYPE DOMAIN-CONTAINING PROTEIN"/>
    <property type="match status" value="1"/>
</dbReference>
<keyword evidence="2" id="KW-0812">Transmembrane</keyword>
<evidence type="ECO:0000256" key="2">
    <source>
        <dbReference type="SAM" id="Phobius"/>
    </source>
</evidence>
<keyword evidence="1" id="KW-0479">Metal-binding</keyword>
<comment type="caution">
    <text evidence="4">The sequence shown here is derived from an EMBL/GenBank/DDBJ whole genome shotgun (WGS) entry which is preliminary data.</text>
</comment>
<dbReference type="PROSITE" id="PS50089">
    <property type="entry name" value="ZF_RING_2"/>
    <property type="match status" value="1"/>
</dbReference>
<keyword evidence="1" id="KW-0862">Zinc</keyword>
<dbReference type="InterPro" id="IPR044289">
    <property type="entry name" value="ATL67-70"/>
</dbReference>
<dbReference type="Pfam" id="PF13639">
    <property type="entry name" value="zf-RING_2"/>
    <property type="match status" value="1"/>
</dbReference>
<dbReference type="InterPro" id="IPR001841">
    <property type="entry name" value="Znf_RING"/>
</dbReference>
<sequence>MSSSADPPAATGVGLGYGIAIAVSLLVLISTIMLASYACVRVKSHNLRATSDGGDPDAADPTPRAAEIMVAVGMDGAAIETYYPKLVLGESKRLPKHNEGGHCSICLAEYEAKDVIRCVPECSHCFHAACVDAWLRVSATCPLCRSSPAPTPLATPLSEVVPLAINPR</sequence>
<reference evidence="4 5" key="1">
    <citation type="submission" date="2024-11" db="EMBL/GenBank/DDBJ databases">
        <title>Chromosome-level genome assembly of Eucalyptus globulus Labill. provides insights into its genome evolution.</title>
        <authorList>
            <person name="Li X."/>
        </authorList>
    </citation>
    <scope>NUCLEOTIDE SEQUENCE [LARGE SCALE GENOMIC DNA]</scope>
    <source>
        <strain evidence="4">CL2024</strain>
        <tissue evidence="4">Fresh tender leaves</tissue>
    </source>
</reference>
<dbReference type="AlphaFoldDB" id="A0ABD3IUB0"/>
<keyword evidence="1" id="KW-0863">Zinc-finger</keyword>
<feature type="domain" description="RING-type" evidence="3">
    <location>
        <begin position="103"/>
        <end position="145"/>
    </location>
</feature>
<evidence type="ECO:0000313" key="4">
    <source>
        <dbReference type="EMBL" id="KAL3717853.1"/>
    </source>
</evidence>
<evidence type="ECO:0000256" key="1">
    <source>
        <dbReference type="PROSITE-ProRule" id="PRU00175"/>
    </source>
</evidence>
<protein>
    <recommendedName>
        <fullName evidence="3">RING-type domain-containing protein</fullName>
    </recommendedName>
</protein>
<dbReference type="Proteomes" id="UP001634007">
    <property type="component" value="Unassembled WGS sequence"/>
</dbReference>
<accession>A0ABD3IUB0</accession>
<evidence type="ECO:0000313" key="5">
    <source>
        <dbReference type="Proteomes" id="UP001634007"/>
    </source>
</evidence>
<evidence type="ECO:0000259" key="3">
    <source>
        <dbReference type="PROSITE" id="PS50089"/>
    </source>
</evidence>
<keyword evidence="5" id="KW-1185">Reference proteome</keyword>
<feature type="transmembrane region" description="Helical" evidence="2">
    <location>
        <begin position="15"/>
        <end position="40"/>
    </location>
</feature>
<dbReference type="InterPro" id="IPR013083">
    <property type="entry name" value="Znf_RING/FYVE/PHD"/>
</dbReference>
<dbReference type="Gene3D" id="3.30.40.10">
    <property type="entry name" value="Zinc/RING finger domain, C3HC4 (zinc finger)"/>
    <property type="match status" value="1"/>
</dbReference>
<dbReference type="CDD" id="cd16461">
    <property type="entry name" value="RING-H2_EL5-like"/>
    <property type="match status" value="1"/>
</dbReference>
<dbReference type="SMART" id="SM00184">
    <property type="entry name" value="RING"/>
    <property type="match status" value="1"/>
</dbReference>
<gene>
    <name evidence="4" type="ORF">ACJRO7_003057</name>
</gene>
<keyword evidence="2" id="KW-1133">Transmembrane helix</keyword>
<keyword evidence="2" id="KW-0472">Membrane</keyword>
<dbReference type="SUPFAM" id="SSF57850">
    <property type="entry name" value="RING/U-box"/>
    <property type="match status" value="1"/>
</dbReference>
<dbReference type="PANTHER" id="PTHR46592">
    <property type="entry name" value="RING-H2 FINGER PROTEIN ATL67"/>
    <property type="match status" value="1"/>
</dbReference>
<organism evidence="4 5">
    <name type="scientific">Eucalyptus globulus</name>
    <name type="common">Tasmanian blue gum</name>
    <dbReference type="NCBI Taxonomy" id="34317"/>
    <lineage>
        <taxon>Eukaryota</taxon>
        <taxon>Viridiplantae</taxon>
        <taxon>Streptophyta</taxon>
        <taxon>Embryophyta</taxon>
        <taxon>Tracheophyta</taxon>
        <taxon>Spermatophyta</taxon>
        <taxon>Magnoliopsida</taxon>
        <taxon>eudicotyledons</taxon>
        <taxon>Gunneridae</taxon>
        <taxon>Pentapetalae</taxon>
        <taxon>rosids</taxon>
        <taxon>malvids</taxon>
        <taxon>Myrtales</taxon>
        <taxon>Myrtaceae</taxon>
        <taxon>Myrtoideae</taxon>
        <taxon>Eucalypteae</taxon>
        <taxon>Eucalyptus</taxon>
    </lineage>
</organism>
<dbReference type="GO" id="GO:0008270">
    <property type="term" value="F:zinc ion binding"/>
    <property type="evidence" value="ECO:0007669"/>
    <property type="project" value="UniProtKB-KW"/>
</dbReference>
<dbReference type="EMBL" id="JBJKBG010000010">
    <property type="protein sequence ID" value="KAL3717853.1"/>
    <property type="molecule type" value="Genomic_DNA"/>
</dbReference>
<proteinExistence type="predicted"/>